<evidence type="ECO:0000313" key="1">
    <source>
        <dbReference type="EMBL" id="KYC54020.1"/>
    </source>
</evidence>
<organism evidence="2">
    <name type="scientific">Candidatus Methanofastidiosum methylothiophilum</name>
    <dbReference type="NCBI Taxonomy" id="1705564"/>
    <lineage>
        <taxon>Archaea</taxon>
        <taxon>Methanobacteriati</taxon>
        <taxon>Methanobacteriota</taxon>
        <taxon>Stenosarchaea group</taxon>
        <taxon>Candidatus Methanofastidiosia</taxon>
        <taxon>Candidatus Methanofastidiosales</taxon>
        <taxon>Candidatus Methanofastidiosaceae</taxon>
        <taxon>Candidatus Methanofastidiosum</taxon>
    </lineage>
</organism>
<dbReference type="AlphaFoldDB" id="A0A150JHH7"/>
<comment type="caution">
    <text evidence="2">The sequence shown here is derived from an EMBL/GenBank/DDBJ whole genome shotgun (WGS) entry which is preliminary data.</text>
</comment>
<name>A0A150JHH7_9EURY</name>
<evidence type="ECO:0000313" key="2">
    <source>
        <dbReference type="EMBL" id="KYC56699.1"/>
    </source>
</evidence>
<accession>A0A150JHH7</accession>
<gene>
    <name evidence="1" type="ORF">AN188_01295</name>
    <name evidence="2" type="ORF">APG09_01307</name>
</gene>
<accession>A0A150J9Z4</accession>
<dbReference type="EMBL" id="LNJB01000019">
    <property type="protein sequence ID" value="KYC54020.1"/>
    <property type="molecule type" value="Genomic_DNA"/>
</dbReference>
<sequence>MLVVVNCGIGNIELIVNTIKRVEKGPFYHHNKK</sequence>
<dbReference type="Proteomes" id="UP000092420">
    <property type="component" value="Unassembled WGS sequence"/>
</dbReference>
<reference evidence="2 3" key="1">
    <citation type="journal article" date="2016" name="ISME J.">
        <title>Chasing the elusive Euryarchaeota class WSA2: genomes reveal a uniquely fastidious methyl-reducing methanogen.</title>
        <authorList>
            <person name="Nobu M.K."/>
            <person name="Narihiro T."/>
            <person name="Kuroda K."/>
            <person name="Mei R."/>
            <person name="Liu W.T."/>
        </authorList>
    </citation>
    <scope>NUCLEOTIDE SEQUENCE [LARGE SCALE GENOMIC DNA]</scope>
    <source>
        <strain evidence="1">ADurb1013_Bin02101</strain>
        <strain evidence="2">ADurb1213_Bin02801</strain>
    </source>
</reference>
<evidence type="ECO:0000313" key="3">
    <source>
        <dbReference type="Proteomes" id="UP000092420"/>
    </source>
</evidence>
<accession>A0A150JFE9</accession>
<proteinExistence type="predicted"/>
<dbReference type="EMBL" id="LNJE01000017">
    <property type="protein sequence ID" value="KYC56699.1"/>
    <property type="molecule type" value="Genomic_DNA"/>
</dbReference>
<protein>
    <submittedName>
        <fullName evidence="2">Uncharacterized protein</fullName>
    </submittedName>
</protein>